<reference evidence="2 3" key="1">
    <citation type="submission" date="2019-02" db="EMBL/GenBank/DDBJ databases">
        <title>Genome sequencing of the rare red list fungi Hericium alpestre (H. flagellum).</title>
        <authorList>
            <person name="Buettner E."/>
            <person name="Kellner H."/>
        </authorList>
    </citation>
    <scope>NUCLEOTIDE SEQUENCE [LARGE SCALE GENOMIC DNA]</scope>
    <source>
        <strain evidence="2 3">DSM 108284</strain>
    </source>
</reference>
<feature type="compositionally biased region" description="Low complexity" evidence="1">
    <location>
        <begin position="21"/>
        <end position="35"/>
    </location>
</feature>
<keyword evidence="3" id="KW-1185">Reference proteome</keyword>
<feature type="compositionally biased region" description="Basic and acidic residues" evidence="1">
    <location>
        <begin position="227"/>
        <end position="243"/>
    </location>
</feature>
<dbReference type="OrthoDB" id="3251271at2759"/>
<dbReference type="Proteomes" id="UP000298061">
    <property type="component" value="Unassembled WGS sequence"/>
</dbReference>
<dbReference type="AlphaFoldDB" id="A0A4Z0A1B7"/>
<dbReference type="EMBL" id="SFCI01000365">
    <property type="protein sequence ID" value="TFY80264.1"/>
    <property type="molecule type" value="Genomic_DNA"/>
</dbReference>
<feature type="region of interest" description="Disordered" evidence="1">
    <location>
        <begin position="180"/>
        <end position="253"/>
    </location>
</feature>
<dbReference type="STRING" id="135208.A0A4Z0A1B7"/>
<protein>
    <submittedName>
        <fullName evidence="2">Uncharacterized protein</fullName>
    </submittedName>
</protein>
<feature type="compositionally biased region" description="Low complexity" evidence="1">
    <location>
        <begin position="136"/>
        <end position="145"/>
    </location>
</feature>
<comment type="caution">
    <text evidence="2">The sequence shown here is derived from an EMBL/GenBank/DDBJ whole genome shotgun (WGS) entry which is preliminary data.</text>
</comment>
<feature type="region of interest" description="Disordered" evidence="1">
    <location>
        <begin position="80"/>
        <end position="105"/>
    </location>
</feature>
<feature type="region of interest" description="Disordered" evidence="1">
    <location>
        <begin position="118"/>
        <end position="164"/>
    </location>
</feature>
<gene>
    <name evidence="2" type="ORF">EWM64_g3747</name>
</gene>
<feature type="compositionally biased region" description="Basic residues" evidence="1">
    <location>
        <begin position="244"/>
        <end position="253"/>
    </location>
</feature>
<evidence type="ECO:0000313" key="3">
    <source>
        <dbReference type="Proteomes" id="UP000298061"/>
    </source>
</evidence>
<feature type="region of interest" description="Disordered" evidence="1">
    <location>
        <begin position="21"/>
        <end position="44"/>
    </location>
</feature>
<evidence type="ECO:0000256" key="1">
    <source>
        <dbReference type="SAM" id="MobiDB-lite"/>
    </source>
</evidence>
<proteinExistence type="predicted"/>
<organism evidence="2 3">
    <name type="scientific">Hericium alpestre</name>
    <dbReference type="NCBI Taxonomy" id="135208"/>
    <lineage>
        <taxon>Eukaryota</taxon>
        <taxon>Fungi</taxon>
        <taxon>Dikarya</taxon>
        <taxon>Basidiomycota</taxon>
        <taxon>Agaricomycotina</taxon>
        <taxon>Agaricomycetes</taxon>
        <taxon>Russulales</taxon>
        <taxon>Hericiaceae</taxon>
        <taxon>Hericium</taxon>
    </lineage>
</organism>
<name>A0A4Z0A1B7_9AGAM</name>
<accession>A0A4Z0A1B7</accession>
<sequence>MAGGISHGTLNLRFMQNAQRAQNQANAAEQAAETKAASRDESQWEVSAEIKEAWGIGSSSDHSSQAAVHEASYLPFLFSSTDGPSDSVPKPPIKGRRQWDKRGREIIPEDVEASIAEIIEATPPSGRPSVTKKLKSISGSASSSSLPRGDKGPKKMPGKTARELIREDVVKVPLVKHEDSFASASKGFMKPAGVDAPADSARAAKHTALSEEGNSTGARGDPNKPLIKRERDDRAEQDGNEGKQRKKKKKRSE</sequence>
<evidence type="ECO:0000313" key="2">
    <source>
        <dbReference type="EMBL" id="TFY80264.1"/>
    </source>
</evidence>